<sequence>MTAQEHQLRGQEEDSISASAARSAPVPEPEVDPSDTALSEAEVAQVKRHIAEALGVASHSAEEYTGASLYYDASTMAPLNSFSLAALNRLRAYKPPSFPLWDKLPARKRAAVLVLLFADRWGDLRVVVTMRAASLRSFSGHAALPGGKADSKEETPYQIARREAYEEIGLPMDDQRIPKPFRIEQLCYLPPSLARTHLVVTPCVAFLHADRTSADSPPALVEESMIPRLDAREVAAVFSAPFYNFLKASDLPPREGETLPPGHWYDGAWTNWKGEQWRVHNFYVPVNNQKVSRPRRGSAAQIELADQLEESQDHEGRFRVWGMTGRVLVDAARIAYNEDPEMTHNSDFGDLNVIKLAEEEGALDESPLPEKIPEKKGKEEEQKPAKM</sequence>
<evidence type="ECO:0000313" key="10">
    <source>
        <dbReference type="Proteomes" id="UP000236546"/>
    </source>
</evidence>
<evidence type="ECO:0000256" key="2">
    <source>
        <dbReference type="ARBA" id="ARBA00001946"/>
    </source>
</evidence>
<evidence type="ECO:0000256" key="5">
    <source>
        <dbReference type="ARBA" id="ARBA00022842"/>
    </source>
</evidence>
<proteinExistence type="predicted"/>
<dbReference type="GO" id="GO:0010945">
    <property type="term" value="F:coenzyme A diphosphatase activity"/>
    <property type="evidence" value="ECO:0007669"/>
    <property type="project" value="InterPro"/>
</dbReference>
<comment type="caution">
    <text evidence="9">The sequence shown here is derived from an EMBL/GenBank/DDBJ whole genome shotgun (WGS) entry which is preliminary data.</text>
</comment>
<dbReference type="SUPFAM" id="SSF55811">
    <property type="entry name" value="Nudix"/>
    <property type="match status" value="1"/>
</dbReference>
<dbReference type="Gene3D" id="3.90.79.10">
    <property type="entry name" value="Nucleoside Triphosphate Pyrophosphohydrolase"/>
    <property type="match status" value="1"/>
</dbReference>
<dbReference type="CDD" id="cd03426">
    <property type="entry name" value="NUDIX_CoAse_Nudt7"/>
    <property type="match status" value="1"/>
</dbReference>
<keyword evidence="4" id="KW-0378">Hydrolase</keyword>
<dbReference type="FunFam" id="3.90.79.10:FF:000053">
    <property type="entry name" value="Coenzyme A diphosphatase"/>
    <property type="match status" value="1"/>
</dbReference>
<evidence type="ECO:0000313" key="9">
    <source>
        <dbReference type="EMBL" id="PNP42655.1"/>
    </source>
</evidence>
<dbReference type="OrthoDB" id="206213at2759"/>
<dbReference type="PROSITE" id="PS51462">
    <property type="entry name" value="NUDIX"/>
    <property type="match status" value="1"/>
</dbReference>
<keyword evidence="3" id="KW-0479">Metal-binding</keyword>
<comment type="cofactor">
    <cofactor evidence="2">
        <name>Mg(2+)</name>
        <dbReference type="ChEBI" id="CHEBI:18420"/>
    </cofactor>
</comment>
<dbReference type="Pfam" id="PF00293">
    <property type="entry name" value="NUDIX"/>
    <property type="match status" value="1"/>
</dbReference>
<feature type="compositionally biased region" description="Basic and acidic residues" evidence="7">
    <location>
        <begin position="1"/>
        <end position="12"/>
    </location>
</feature>
<feature type="region of interest" description="Disordered" evidence="7">
    <location>
        <begin position="359"/>
        <end position="387"/>
    </location>
</feature>
<feature type="region of interest" description="Disordered" evidence="7">
    <location>
        <begin position="1"/>
        <end position="39"/>
    </location>
</feature>
<dbReference type="Proteomes" id="UP000236546">
    <property type="component" value="Unassembled WGS sequence"/>
</dbReference>
<feature type="compositionally biased region" description="Basic and acidic residues" evidence="7">
    <location>
        <begin position="371"/>
        <end position="387"/>
    </location>
</feature>
<dbReference type="PANTHER" id="PTHR12992">
    <property type="entry name" value="NUDIX HYDROLASE"/>
    <property type="match status" value="1"/>
</dbReference>
<evidence type="ECO:0000256" key="4">
    <source>
        <dbReference type="ARBA" id="ARBA00022801"/>
    </source>
</evidence>
<dbReference type="GO" id="GO:0046872">
    <property type="term" value="F:metal ion binding"/>
    <property type="evidence" value="ECO:0007669"/>
    <property type="project" value="UniProtKB-KW"/>
</dbReference>
<gene>
    <name evidence="9" type="ORF">TGAMA5MH_05396</name>
</gene>
<reference evidence="9 10" key="1">
    <citation type="submission" date="2017-02" db="EMBL/GenBank/DDBJ databases">
        <title>Genomes of Trichoderma spp. with biocontrol activity.</title>
        <authorList>
            <person name="Gardiner D."/>
            <person name="Kazan K."/>
            <person name="Vos C."/>
            <person name="Harvey P."/>
        </authorList>
    </citation>
    <scope>NUCLEOTIDE SEQUENCE [LARGE SCALE GENOMIC DNA]</scope>
    <source>
        <strain evidence="9 10">A5MH</strain>
    </source>
</reference>
<dbReference type="PANTHER" id="PTHR12992:SF24">
    <property type="entry name" value="PEROXISOMAL COENZYME A DIPHOSPHATASE NUDT7"/>
    <property type="match status" value="1"/>
</dbReference>
<name>A0A2K0TAW6_9HYPO</name>
<dbReference type="AlphaFoldDB" id="A0A2K0TAW6"/>
<evidence type="ECO:0000256" key="3">
    <source>
        <dbReference type="ARBA" id="ARBA00022723"/>
    </source>
</evidence>
<comment type="cofactor">
    <cofactor evidence="1">
        <name>Mn(2+)</name>
        <dbReference type="ChEBI" id="CHEBI:29035"/>
    </cofactor>
</comment>
<evidence type="ECO:0000259" key="8">
    <source>
        <dbReference type="PROSITE" id="PS51462"/>
    </source>
</evidence>
<evidence type="ECO:0000256" key="1">
    <source>
        <dbReference type="ARBA" id="ARBA00001936"/>
    </source>
</evidence>
<dbReference type="InterPro" id="IPR000086">
    <property type="entry name" value="NUDIX_hydrolase_dom"/>
</dbReference>
<protein>
    <recommendedName>
        <fullName evidence="8">Nudix hydrolase domain-containing protein</fullName>
    </recommendedName>
</protein>
<dbReference type="InterPro" id="IPR015797">
    <property type="entry name" value="NUDIX_hydrolase-like_dom_sf"/>
</dbReference>
<organism evidence="9 10">
    <name type="scientific">Trichoderma gamsii</name>
    <dbReference type="NCBI Taxonomy" id="398673"/>
    <lineage>
        <taxon>Eukaryota</taxon>
        <taxon>Fungi</taxon>
        <taxon>Dikarya</taxon>
        <taxon>Ascomycota</taxon>
        <taxon>Pezizomycotina</taxon>
        <taxon>Sordariomycetes</taxon>
        <taxon>Hypocreomycetidae</taxon>
        <taxon>Hypocreales</taxon>
        <taxon>Hypocreaceae</taxon>
        <taxon>Trichoderma</taxon>
    </lineage>
</organism>
<keyword evidence="5" id="KW-0460">Magnesium</keyword>
<dbReference type="EMBL" id="MTYH01000050">
    <property type="protein sequence ID" value="PNP42655.1"/>
    <property type="molecule type" value="Genomic_DNA"/>
</dbReference>
<evidence type="ECO:0000256" key="6">
    <source>
        <dbReference type="ARBA" id="ARBA00023211"/>
    </source>
</evidence>
<accession>A0A2K0TAW6</accession>
<dbReference type="GO" id="GO:0015938">
    <property type="term" value="P:coenzyme A catabolic process"/>
    <property type="evidence" value="ECO:0007669"/>
    <property type="project" value="TreeGrafter"/>
</dbReference>
<dbReference type="InterPro" id="IPR045121">
    <property type="entry name" value="CoAse"/>
</dbReference>
<feature type="domain" description="Nudix hydrolase" evidence="8">
    <location>
        <begin position="107"/>
        <end position="264"/>
    </location>
</feature>
<keyword evidence="6" id="KW-0464">Manganese</keyword>
<evidence type="ECO:0000256" key="7">
    <source>
        <dbReference type="SAM" id="MobiDB-lite"/>
    </source>
</evidence>